<dbReference type="RefSeq" id="WP_377110969.1">
    <property type="nucleotide sequence ID" value="NZ_JBHTHZ010000001.1"/>
</dbReference>
<accession>A0ABW3AN35</accession>
<protein>
    <submittedName>
        <fullName evidence="1">Uncharacterized protein</fullName>
    </submittedName>
</protein>
<evidence type="ECO:0000313" key="1">
    <source>
        <dbReference type="EMBL" id="MFD0792264.1"/>
    </source>
</evidence>
<keyword evidence="2" id="KW-1185">Reference proteome</keyword>
<dbReference type="Proteomes" id="UP001597010">
    <property type="component" value="Unassembled WGS sequence"/>
</dbReference>
<proteinExistence type="predicted"/>
<sequence length="59" mass="6883">MRHWQIAGSTGTATALPFKASWRSREVSFSFFFFYGKRKRTSTNDDKAHPFLTKNLKII</sequence>
<dbReference type="EMBL" id="JBHTHZ010000001">
    <property type="protein sequence ID" value="MFD0792264.1"/>
    <property type="molecule type" value="Genomic_DNA"/>
</dbReference>
<gene>
    <name evidence="1" type="ORF">ACFQZX_01470</name>
</gene>
<evidence type="ECO:0000313" key="2">
    <source>
        <dbReference type="Proteomes" id="UP001597010"/>
    </source>
</evidence>
<name>A0ABW3AN35_9SPHI</name>
<reference evidence="2" key="1">
    <citation type="journal article" date="2019" name="Int. J. Syst. Evol. Microbiol.">
        <title>The Global Catalogue of Microorganisms (GCM) 10K type strain sequencing project: providing services to taxonomists for standard genome sequencing and annotation.</title>
        <authorList>
            <consortium name="The Broad Institute Genomics Platform"/>
            <consortium name="The Broad Institute Genome Sequencing Center for Infectious Disease"/>
            <person name="Wu L."/>
            <person name="Ma J."/>
        </authorList>
    </citation>
    <scope>NUCLEOTIDE SEQUENCE [LARGE SCALE GENOMIC DNA]</scope>
    <source>
        <strain evidence="2">CCUG 61484</strain>
    </source>
</reference>
<comment type="caution">
    <text evidence="1">The sequence shown here is derived from an EMBL/GenBank/DDBJ whole genome shotgun (WGS) entry which is preliminary data.</text>
</comment>
<organism evidence="1 2">
    <name type="scientific">Mucilaginibacter litoreus</name>
    <dbReference type="NCBI Taxonomy" id="1048221"/>
    <lineage>
        <taxon>Bacteria</taxon>
        <taxon>Pseudomonadati</taxon>
        <taxon>Bacteroidota</taxon>
        <taxon>Sphingobacteriia</taxon>
        <taxon>Sphingobacteriales</taxon>
        <taxon>Sphingobacteriaceae</taxon>
        <taxon>Mucilaginibacter</taxon>
    </lineage>
</organism>